<keyword evidence="4" id="KW-1185">Reference proteome</keyword>
<dbReference type="Proteomes" id="UP000325161">
    <property type="component" value="Chromosome"/>
</dbReference>
<gene>
    <name evidence="3" type="ORF">FXN63_24575</name>
</gene>
<evidence type="ECO:0000313" key="4">
    <source>
        <dbReference type="Proteomes" id="UP000325161"/>
    </source>
</evidence>
<evidence type="ECO:0000256" key="1">
    <source>
        <dbReference type="PROSITE-ProRule" id="PRU00339"/>
    </source>
</evidence>
<evidence type="ECO:0000256" key="2">
    <source>
        <dbReference type="SAM" id="SignalP"/>
    </source>
</evidence>
<dbReference type="KEGG" id="pacr:FXN63_24575"/>
<dbReference type="Gene3D" id="1.25.40.10">
    <property type="entry name" value="Tetratricopeptide repeat domain"/>
    <property type="match status" value="1"/>
</dbReference>
<feature type="signal peptide" evidence="2">
    <location>
        <begin position="1"/>
        <end position="30"/>
    </location>
</feature>
<organism evidence="3 4">
    <name type="scientific">Pigmentiphaga aceris</name>
    <dbReference type="NCBI Taxonomy" id="1940612"/>
    <lineage>
        <taxon>Bacteria</taxon>
        <taxon>Pseudomonadati</taxon>
        <taxon>Pseudomonadota</taxon>
        <taxon>Betaproteobacteria</taxon>
        <taxon>Burkholderiales</taxon>
        <taxon>Alcaligenaceae</taxon>
        <taxon>Pigmentiphaga</taxon>
    </lineage>
</organism>
<dbReference type="OrthoDB" id="8768878at2"/>
<keyword evidence="1" id="KW-0802">TPR repeat</keyword>
<dbReference type="AlphaFoldDB" id="A0A5C0B480"/>
<dbReference type="EMBL" id="CP043046">
    <property type="protein sequence ID" value="QEI08666.1"/>
    <property type="molecule type" value="Genomic_DNA"/>
</dbReference>
<evidence type="ECO:0000313" key="3">
    <source>
        <dbReference type="EMBL" id="QEI08666.1"/>
    </source>
</evidence>
<feature type="repeat" description="TPR" evidence="1">
    <location>
        <begin position="109"/>
        <end position="142"/>
    </location>
</feature>
<dbReference type="PROSITE" id="PS50005">
    <property type="entry name" value="TPR"/>
    <property type="match status" value="1"/>
</dbReference>
<name>A0A5C0B480_9BURK</name>
<reference evidence="3 4" key="1">
    <citation type="submission" date="2019-08" db="EMBL/GenBank/DDBJ databases">
        <title>Amphibian skin-associated Pigmentiphaga: genome sequence and occurrence across geography and hosts.</title>
        <authorList>
            <person name="Bletz M.C."/>
            <person name="Bunk B."/>
            <person name="Sproeer C."/>
            <person name="Biwer P."/>
            <person name="Reiter S."/>
            <person name="Rabemananjara F.C.E."/>
            <person name="Schulz S."/>
            <person name="Overmann J."/>
            <person name="Vences M."/>
        </authorList>
    </citation>
    <scope>NUCLEOTIDE SEQUENCE [LARGE SCALE GENOMIC DNA]</scope>
    <source>
        <strain evidence="3 4">Mada1488</strain>
    </source>
</reference>
<accession>A0A5C0B480</accession>
<dbReference type="SUPFAM" id="SSF48452">
    <property type="entry name" value="TPR-like"/>
    <property type="match status" value="1"/>
</dbReference>
<dbReference type="InterPro" id="IPR011990">
    <property type="entry name" value="TPR-like_helical_dom_sf"/>
</dbReference>
<dbReference type="RefSeq" id="WP_148818137.1">
    <property type="nucleotide sequence ID" value="NZ_CP043046.1"/>
</dbReference>
<dbReference type="SMART" id="SM00028">
    <property type="entry name" value="TPR"/>
    <property type="match status" value="1"/>
</dbReference>
<feature type="chain" id="PRO_5022913389" evidence="2">
    <location>
        <begin position="31"/>
        <end position="503"/>
    </location>
</feature>
<keyword evidence="2" id="KW-0732">Signal</keyword>
<dbReference type="InterPro" id="IPR019734">
    <property type="entry name" value="TPR_rpt"/>
</dbReference>
<protein>
    <submittedName>
        <fullName evidence="3">Uncharacterized protein</fullName>
    </submittedName>
</protein>
<proteinExistence type="predicted"/>
<sequence length="503" mass="54285">MRQTRFAAPFRFALSACAFAVCMMAGVVHGQEASHGPSVSHADAAPVISDGQAAPWVSSASPQRFVYTPPEAGPILTRDQFDTIQSLRAKRRFKDAALAAAPLAASNDPDTLYLLGTVAQEAGDYELAASAYERAVMIQPDFAGAWLDLAVVTRLSGDDVTAQSLFDYVIQEFSPPAPLMARIASLRRQTIAPALAAVVPASTGWHGELRTQVGRDTNANNGITLTSLPLLAGAGVIVDIPIADEERARSDTAFQSSALLRYGHAFNDRGDRRGEVLLALTQRSNRDLSDYNTRDLLVGGSLIQDTDYGSISQRLTMQQIRLGGQDLLYGARAALGWERQYGTCRAGLGGELEQRHYASVSNLDARIIWLQGGGGCVGLIGNTPVQAAVLLRHGQDTAVHARPGGDARRYEMTTVVAAELRPRVVLEGLFAVAQTHDNNLYSAILADNAVRRTTRTQARLQLQFPLVGPVDGFVSIERLKQSSNIRLFDQSGRVIWAGIRYGF</sequence>